<dbReference type="PANTHER" id="PTHR14024">
    <property type="entry name" value="PERILIPIN"/>
    <property type="match status" value="1"/>
</dbReference>
<comment type="caution">
    <text evidence="5">The sequence shown here is derived from an EMBL/GenBank/DDBJ whole genome shotgun (WGS) entry which is preliminary data.</text>
</comment>
<evidence type="ECO:0008006" key="7">
    <source>
        <dbReference type="Google" id="ProtNLM"/>
    </source>
</evidence>
<dbReference type="PANTHER" id="PTHR14024:SF49">
    <property type="entry name" value="LIPID STORAGE DROPLETS SURFACE-BINDING PROTEIN 1"/>
    <property type="match status" value="1"/>
</dbReference>
<dbReference type="GO" id="GO:0005829">
    <property type="term" value="C:cytosol"/>
    <property type="evidence" value="ECO:0007669"/>
    <property type="project" value="TreeGrafter"/>
</dbReference>
<dbReference type="EMBL" id="JAPXFL010000004">
    <property type="protein sequence ID" value="KAK9507532.1"/>
    <property type="molecule type" value="Genomic_DNA"/>
</dbReference>
<dbReference type="GO" id="GO:0019915">
    <property type="term" value="P:lipid storage"/>
    <property type="evidence" value="ECO:0007669"/>
    <property type="project" value="TreeGrafter"/>
</dbReference>
<evidence type="ECO:0000256" key="3">
    <source>
        <dbReference type="ARBA" id="ARBA00022677"/>
    </source>
</evidence>
<dbReference type="AlphaFoldDB" id="A0AAW1DAK8"/>
<feature type="compositionally biased region" description="Polar residues" evidence="4">
    <location>
        <begin position="430"/>
        <end position="448"/>
    </location>
</feature>
<keyword evidence="3" id="KW-0551">Lipid droplet</keyword>
<gene>
    <name evidence="5" type="ORF">O3M35_007368</name>
</gene>
<keyword evidence="6" id="KW-1185">Reference proteome</keyword>
<reference evidence="5 6" key="1">
    <citation type="submission" date="2022-12" db="EMBL/GenBank/DDBJ databases">
        <title>Chromosome-level genome assembly of true bugs.</title>
        <authorList>
            <person name="Ma L."/>
            <person name="Li H."/>
        </authorList>
    </citation>
    <scope>NUCLEOTIDE SEQUENCE [LARGE SCALE GENOMIC DNA]</scope>
    <source>
        <strain evidence="5">Lab_2022b</strain>
    </source>
</reference>
<evidence type="ECO:0000256" key="1">
    <source>
        <dbReference type="ARBA" id="ARBA00004502"/>
    </source>
</evidence>
<dbReference type="GO" id="GO:0005811">
    <property type="term" value="C:lipid droplet"/>
    <property type="evidence" value="ECO:0007669"/>
    <property type="project" value="UniProtKB-SubCell"/>
</dbReference>
<feature type="region of interest" description="Disordered" evidence="4">
    <location>
        <begin position="358"/>
        <end position="448"/>
    </location>
</feature>
<proteinExistence type="inferred from homology"/>
<organism evidence="5 6">
    <name type="scientific">Rhynocoris fuscipes</name>
    <dbReference type="NCBI Taxonomy" id="488301"/>
    <lineage>
        <taxon>Eukaryota</taxon>
        <taxon>Metazoa</taxon>
        <taxon>Ecdysozoa</taxon>
        <taxon>Arthropoda</taxon>
        <taxon>Hexapoda</taxon>
        <taxon>Insecta</taxon>
        <taxon>Pterygota</taxon>
        <taxon>Neoptera</taxon>
        <taxon>Paraneoptera</taxon>
        <taxon>Hemiptera</taxon>
        <taxon>Heteroptera</taxon>
        <taxon>Panheteroptera</taxon>
        <taxon>Cimicomorpha</taxon>
        <taxon>Reduviidae</taxon>
        <taxon>Harpactorinae</taxon>
        <taxon>Harpactorini</taxon>
        <taxon>Rhynocoris</taxon>
    </lineage>
</organism>
<evidence type="ECO:0000313" key="5">
    <source>
        <dbReference type="EMBL" id="KAK9507532.1"/>
    </source>
</evidence>
<comment type="similarity">
    <text evidence="2">Belongs to the perilipin family.</text>
</comment>
<feature type="compositionally biased region" description="Polar residues" evidence="4">
    <location>
        <begin position="376"/>
        <end position="386"/>
    </location>
</feature>
<dbReference type="InterPro" id="IPR004279">
    <property type="entry name" value="Perilipin"/>
</dbReference>
<name>A0AAW1DAK8_9HEMI</name>
<feature type="compositionally biased region" description="Basic residues" evidence="4">
    <location>
        <begin position="406"/>
        <end position="418"/>
    </location>
</feature>
<feature type="compositionally biased region" description="Low complexity" evidence="4">
    <location>
        <begin position="363"/>
        <end position="375"/>
    </location>
</feature>
<sequence length="448" mass="50792">MSTTIKREIPQLESINRISKIPVVETGMNYAKFMYGKIKNSNSLFQWGFVTVEGGIQTAIDKTLIAAPIIEMPLNIVDSLMCKSLDTIEHRVPAINYPPEQLLNMTKQLVTTRIVQPVVKRADSVKQLSVQEASKYGEIAASRIDSALDVADLYVDKFLPDASDSTDSKIDSKPGESKTIQTIEHVNRLSRKLQRRLTRRTLEEARALRKQGADTVQVLLHLLDLAIRDPKQFVEKMKTVWNHLSQDEPENQIPPANLEQLIAMLTRESARRFVHLTNFTIETAANLPTYTRQTIHWLNIYTSYMLDYLNKTVNFEQVKDTAVAKVTAEINVLQDMLRQLNSLFPLLMERLLSPKKAIKSPASQSENTQNSSQQTLKENGQTSSNQCKDDNNKNTEQHKDKEVHSVKKNQSKKKKSPKKVPSDAEDENFNEQQATTNDTTIENNSTVS</sequence>
<feature type="compositionally biased region" description="Basic and acidic residues" evidence="4">
    <location>
        <begin position="387"/>
        <end position="405"/>
    </location>
</feature>
<evidence type="ECO:0000313" key="6">
    <source>
        <dbReference type="Proteomes" id="UP001461498"/>
    </source>
</evidence>
<protein>
    <recommendedName>
        <fullName evidence="7">Lipid storage droplets surface-binding protein 1</fullName>
    </recommendedName>
</protein>
<dbReference type="GO" id="GO:0010890">
    <property type="term" value="P:positive regulation of triglyceride storage"/>
    <property type="evidence" value="ECO:0007669"/>
    <property type="project" value="TreeGrafter"/>
</dbReference>
<comment type="subcellular location">
    <subcellularLocation>
        <location evidence="1">Lipid droplet</location>
    </subcellularLocation>
</comment>
<dbReference type="Pfam" id="PF03036">
    <property type="entry name" value="Perilipin"/>
    <property type="match status" value="1"/>
</dbReference>
<dbReference type="Proteomes" id="UP001461498">
    <property type="component" value="Unassembled WGS sequence"/>
</dbReference>
<evidence type="ECO:0000256" key="4">
    <source>
        <dbReference type="SAM" id="MobiDB-lite"/>
    </source>
</evidence>
<accession>A0AAW1DAK8</accession>
<evidence type="ECO:0000256" key="2">
    <source>
        <dbReference type="ARBA" id="ARBA00006311"/>
    </source>
</evidence>